<dbReference type="EMBL" id="OX451739">
    <property type="protein sequence ID" value="CAI8610171.1"/>
    <property type="molecule type" value="Genomic_DNA"/>
</dbReference>
<evidence type="ECO:0000313" key="7">
    <source>
        <dbReference type="Proteomes" id="UP001157006"/>
    </source>
</evidence>
<dbReference type="Gene3D" id="3.90.226.10">
    <property type="entry name" value="2-enoyl-CoA Hydratase, Chain A, domain 1"/>
    <property type="match status" value="1"/>
</dbReference>
<dbReference type="GO" id="GO:0008236">
    <property type="term" value="F:serine-type peptidase activity"/>
    <property type="evidence" value="ECO:0007669"/>
    <property type="project" value="UniProtKB-KW"/>
</dbReference>
<dbReference type="PANTHER" id="PTHR33209">
    <property type="entry name" value="PROTEASE 4"/>
    <property type="match status" value="1"/>
</dbReference>
<evidence type="ECO:0000256" key="3">
    <source>
        <dbReference type="ARBA" id="ARBA00022801"/>
    </source>
</evidence>
<dbReference type="PANTHER" id="PTHR33209:SF1">
    <property type="entry name" value="PEPTIDASE S49 DOMAIN-CONTAINING PROTEIN"/>
    <property type="match status" value="1"/>
</dbReference>
<dbReference type="Pfam" id="PF01343">
    <property type="entry name" value="Peptidase_S49"/>
    <property type="match status" value="1"/>
</dbReference>
<sequence length="161" mass="18547">MPLIRTAINRFRCIPKPFEFNSSSYYPSSLSLDSTIKHDDDYLTGEFVFKPRLGNHFAWPGKWIVAYLPSIRLKSCYIACACGEIYAPPCAYVYFFGFTIEVTFLRGVYDKLGIEPQVVTALLDGAHSNWLDKVSSARGKKIEDIENKEMGRRRFYNRHTL</sequence>
<proteinExistence type="inferred from homology"/>
<gene>
    <name evidence="6" type="ORF">VFH_IV169000</name>
</gene>
<evidence type="ECO:0000256" key="1">
    <source>
        <dbReference type="ARBA" id="ARBA00008683"/>
    </source>
</evidence>
<dbReference type="Proteomes" id="UP001157006">
    <property type="component" value="Chromosome 4"/>
</dbReference>
<evidence type="ECO:0000259" key="5">
    <source>
        <dbReference type="Pfam" id="PF01343"/>
    </source>
</evidence>
<keyword evidence="4" id="KW-0720">Serine protease</keyword>
<evidence type="ECO:0000256" key="2">
    <source>
        <dbReference type="ARBA" id="ARBA00022670"/>
    </source>
</evidence>
<protein>
    <recommendedName>
        <fullName evidence="5">Peptidase S49 domain-containing protein</fullName>
    </recommendedName>
</protein>
<name>A0AAV1AIK8_VICFA</name>
<evidence type="ECO:0000313" key="6">
    <source>
        <dbReference type="EMBL" id="CAI8610171.1"/>
    </source>
</evidence>
<keyword evidence="3" id="KW-0378">Hydrolase</keyword>
<organism evidence="6 7">
    <name type="scientific">Vicia faba</name>
    <name type="common">Broad bean</name>
    <name type="synonym">Faba vulgaris</name>
    <dbReference type="NCBI Taxonomy" id="3906"/>
    <lineage>
        <taxon>Eukaryota</taxon>
        <taxon>Viridiplantae</taxon>
        <taxon>Streptophyta</taxon>
        <taxon>Embryophyta</taxon>
        <taxon>Tracheophyta</taxon>
        <taxon>Spermatophyta</taxon>
        <taxon>Magnoliopsida</taxon>
        <taxon>eudicotyledons</taxon>
        <taxon>Gunneridae</taxon>
        <taxon>Pentapetalae</taxon>
        <taxon>rosids</taxon>
        <taxon>fabids</taxon>
        <taxon>Fabales</taxon>
        <taxon>Fabaceae</taxon>
        <taxon>Papilionoideae</taxon>
        <taxon>50 kb inversion clade</taxon>
        <taxon>NPAAA clade</taxon>
        <taxon>Hologalegina</taxon>
        <taxon>IRL clade</taxon>
        <taxon>Fabeae</taxon>
        <taxon>Vicia</taxon>
    </lineage>
</organism>
<dbReference type="InterPro" id="IPR002142">
    <property type="entry name" value="Peptidase_S49"/>
</dbReference>
<reference evidence="6 7" key="1">
    <citation type="submission" date="2023-01" db="EMBL/GenBank/DDBJ databases">
        <authorList>
            <person name="Kreplak J."/>
        </authorList>
    </citation>
    <scope>NUCLEOTIDE SEQUENCE [LARGE SCALE GENOMIC DNA]</scope>
</reference>
<dbReference type="GO" id="GO:0006508">
    <property type="term" value="P:proteolysis"/>
    <property type="evidence" value="ECO:0007669"/>
    <property type="project" value="UniProtKB-KW"/>
</dbReference>
<keyword evidence="2" id="KW-0645">Protease</keyword>
<accession>A0AAV1AIK8</accession>
<comment type="similarity">
    <text evidence="1">Belongs to the peptidase S49 family.</text>
</comment>
<evidence type="ECO:0000256" key="4">
    <source>
        <dbReference type="ARBA" id="ARBA00022825"/>
    </source>
</evidence>
<dbReference type="AlphaFoldDB" id="A0AAV1AIK8"/>
<feature type="domain" description="Peptidase S49" evidence="5">
    <location>
        <begin position="62"/>
        <end position="121"/>
    </location>
</feature>
<keyword evidence="7" id="KW-1185">Reference proteome</keyword>